<accession>A0A1G6UCH4</accession>
<evidence type="ECO:0000259" key="10">
    <source>
        <dbReference type="PROSITE" id="PS50110"/>
    </source>
</evidence>
<dbReference type="InterPro" id="IPR011006">
    <property type="entry name" value="CheY-like_superfamily"/>
</dbReference>
<feature type="modified residue" description="4-aspartylphosphate" evidence="9">
    <location>
        <position position="54"/>
    </location>
</feature>
<gene>
    <name evidence="11" type="ORF">SAMN05421663_11031</name>
</gene>
<evidence type="ECO:0000256" key="6">
    <source>
        <dbReference type="ARBA" id="ARBA00023125"/>
    </source>
</evidence>
<keyword evidence="7" id="KW-0010">Activator</keyword>
<dbReference type="GO" id="GO:0003700">
    <property type="term" value="F:DNA-binding transcription factor activity"/>
    <property type="evidence" value="ECO:0007669"/>
    <property type="project" value="InterPro"/>
</dbReference>
<dbReference type="InterPro" id="IPR036390">
    <property type="entry name" value="WH_DNA-bd_sf"/>
</dbReference>
<evidence type="ECO:0000256" key="2">
    <source>
        <dbReference type="ARBA" id="ARBA00022490"/>
    </source>
</evidence>
<dbReference type="RefSeq" id="WP_093728181.1">
    <property type="nucleotide sequence ID" value="NZ_FMZB01000010.1"/>
</dbReference>
<dbReference type="InterPro" id="IPR001789">
    <property type="entry name" value="Sig_transdc_resp-reg_receiver"/>
</dbReference>
<dbReference type="SUPFAM" id="SSF46785">
    <property type="entry name" value="Winged helix' DNA-binding domain"/>
    <property type="match status" value="1"/>
</dbReference>
<evidence type="ECO:0000256" key="5">
    <source>
        <dbReference type="ARBA" id="ARBA00023015"/>
    </source>
</evidence>
<keyword evidence="8" id="KW-0804">Transcription</keyword>
<dbReference type="Pfam" id="PF00072">
    <property type="entry name" value="Response_reg"/>
    <property type="match status" value="1"/>
</dbReference>
<dbReference type="Gene3D" id="3.40.50.2300">
    <property type="match status" value="1"/>
</dbReference>
<keyword evidence="4" id="KW-0902">Two-component regulatory system</keyword>
<evidence type="ECO:0000256" key="9">
    <source>
        <dbReference type="PROSITE-ProRule" id="PRU00169"/>
    </source>
</evidence>
<dbReference type="GO" id="GO:0003677">
    <property type="term" value="F:DNA binding"/>
    <property type="evidence" value="ECO:0007669"/>
    <property type="project" value="UniProtKB-KW"/>
</dbReference>
<dbReference type="PIRSF" id="PIRSF006171">
    <property type="entry name" value="RR_citrat_malat"/>
    <property type="match status" value="1"/>
</dbReference>
<dbReference type="SMART" id="SM00448">
    <property type="entry name" value="REC"/>
    <property type="match status" value="1"/>
</dbReference>
<dbReference type="GO" id="GO:0005737">
    <property type="term" value="C:cytoplasm"/>
    <property type="evidence" value="ECO:0007669"/>
    <property type="project" value="UniProtKB-SubCell"/>
</dbReference>
<keyword evidence="12" id="KW-1185">Reference proteome</keyword>
<dbReference type="AlphaFoldDB" id="A0A1G6UCH4"/>
<evidence type="ECO:0000256" key="3">
    <source>
        <dbReference type="ARBA" id="ARBA00022553"/>
    </source>
</evidence>
<dbReference type="InterPro" id="IPR024187">
    <property type="entry name" value="Sig_transdc_resp-reg_cit/mal"/>
</dbReference>
<dbReference type="CDD" id="cd19925">
    <property type="entry name" value="REC_citrate_TCS"/>
    <property type="match status" value="1"/>
</dbReference>
<dbReference type="Proteomes" id="UP000198666">
    <property type="component" value="Unassembled WGS sequence"/>
</dbReference>
<dbReference type="STRING" id="361279.SAMN05421663_11031"/>
<dbReference type="PANTHER" id="PTHR45526:SF1">
    <property type="entry name" value="TRANSCRIPTIONAL REGULATORY PROTEIN DCUR-RELATED"/>
    <property type="match status" value="1"/>
</dbReference>
<dbReference type="EMBL" id="FMZB01000010">
    <property type="protein sequence ID" value="SDD38941.1"/>
    <property type="molecule type" value="Genomic_DNA"/>
</dbReference>
<dbReference type="InterPro" id="IPR051271">
    <property type="entry name" value="2C-system_Tx_regulators"/>
</dbReference>
<name>A0A1G6UCH4_9BACI</name>
<keyword evidence="3 9" id="KW-0597">Phosphoprotein</keyword>
<keyword evidence="5" id="KW-0805">Transcription regulation</keyword>
<dbReference type="GO" id="GO:0000156">
    <property type="term" value="F:phosphorelay response regulator activity"/>
    <property type="evidence" value="ECO:0007669"/>
    <property type="project" value="TreeGrafter"/>
</dbReference>
<feature type="domain" description="Response regulatory" evidence="10">
    <location>
        <begin position="3"/>
        <end position="119"/>
    </location>
</feature>
<protein>
    <submittedName>
        <fullName evidence="11">Two-component system, CitB family, response regulator MalR</fullName>
    </submittedName>
</protein>
<organism evidence="11 12">
    <name type="scientific">Terribacillus halophilus</name>
    <dbReference type="NCBI Taxonomy" id="361279"/>
    <lineage>
        <taxon>Bacteria</taxon>
        <taxon>Bacillati</taxon>
        <taxon>Bacillota</taxon>
        <taxon>Bacilli</taxon>
        <taxon>Bacillales</taxon>
        <taxon>Bacillaceae</taxon>
        <taxon>Terribacillus</taxon>
    </lineage>
</organism>
<evidence type="ECO:0000256" key="4">
    <source>
        <dbReference type="ARBA" id="ARBA00023012"/>
    </source>
</evidence>
<evidence type="ECO:0000256" key="8">
    <source>
        <dbReference type="ARBA" id="ARBA00023163"/>
    </source>
</evidence>
<dbReference type="OrthoDB" id="9759232at2"/>
<evidence type="ECO:0000313" key="11">
    <source>
        <dbReference type="EMBL" id="SDD38941.1"/>
    </source>
</evidence>
<evidence type="ECO:0000313" key="12">
    <source>
        <dbReference type="Proteomes" id="UP000198666"/>
    </source>
</evidence>
<sequence>MIKVLIVEDDPMVSELNKRYVKQMSGFTAVGAAQNYKEALEFIQQNEVDLLLLDVYMKGKNGIELLKEIRKRDQQVDAIIISAASEKPMIREALQYGAVDYLIKPFEFDRFQHALSGYRKRQLIFSNKEEMTQQELDSQLLQLPEQEQMVQLPKGLTRSTLKVVWNSILTFRYNFFTTEDIAKETEMSQVSVRKYLKFLEDVQLLEVEMHYGSIGRPVFKYRVNANTSHHISQYI</sequence>
<evidence type="ECO:0000256" key="7">
    <source>
        <dbReference type="ARBA" id="ARBA00023159"/>
    </source>
</evidence>
<evidence type="ECO:0000256" key="1">
    <source>
        <dbReference type="ARBA" id="ARBA00004496"/>
    </source>
</evidence>
<dbReference type="PROSITE" id="PS50110">
    <property type="entry name" value="RESPONSE_REGULATORY"/>
    <property type="match status" value="1"/>
</dbReference>
<keyword evidence="2" id="KW-0963">Cytoplasm</keyword>
<keyword evidence="6" id="KW-0238">DNA-binding</keyword>
<dbReference type="PANTHER" id="PTHR45526">
    <property type="entry name" value="TRANSCRIPTIONAL REGULATORY PROTEIN DPIA"/>
    <property type="match status" value="1"/>
</dbReference>
<proteinExistence type="predicted"/>
<dbReference type="SUPFAM" id="SSF52172">
    <property type="entry name" value="CheY-like"/>
    <property type="match status" value="1"/>
</dbReference>
<reference evidence="12" key="1">
    <citation type="submission" date="2016-10" db="EMBL/GenBank/DDBJ databases">
        <authorList>
            <person name="Varghese N."/>
            <person name="Submissions S."/>
        </authorList>
    </citation>
    <scope>NUCLEOTIDE SEQUENCE [LARGE SCALE GENOMIC DNA]</scope>
    <source>
        <strain evidence="12">DSM 21620</strain>
    </source>
</reference>
<comment type="subcellular location">
    <subcellularLocation>
        <location evidence="1">Cytoplasm</location>
    </subcellularLocation>
</comment>